<evidence type="ECO:0000313" key="3">
    <source>
        <dbReference type="Proteomes" id="UP000299102"/>
    </source>
</evidence>
<reference evidence="2 3" key="1">
    <citation type="journal article" date="2019" name="Commun. Biol.">
        <title>The bagworm genome reveals a unique fibroin gene that provides high tensile strength.</title>
        <authorList>
            <person name="Kono N."/>
            <person name="Nakamura H."/>
            <person name="Ohtoshi R."/>
            <person name="Tomita M."/>
            <person name="Numata K."/>
            <person name="Arakawa K."/>
        </authorList>
    </citation>
    <scope>NUCLEOTIDE SEQUENCE [LARGE SCALE GENOMIC DNA]</scope>
</reference>
<comment type="caution">
    <text evidence="2">The sequence shown here is derived from an EMBL/GenBank/DDBJ whole genome shotgun (WGS) entry which is preliminary data.</text>
</comment>
<dbReference type="AlphaFoldDB" id="A0A4C1UPN8"/>
<protein>
    <submittedName>
        <fullName evidence="2">Uncharacterized protein</fullName>
    </submittedName>
</protein>
<gene>
    <name evidence="2" type="ORF">EVAR_14118_1</name>
</gene>
<accession>A0A4C1UPN8</accession>
<sequence>MLQVPRNTSRARTEPRTDPILITRHTGHDRALTVSLQSPTRTDSVLEYIHTGQKTITTSVLPPTSGPGVRERRPARAALPD</sequence>
<proteinExistence type="predicted"/>
<organism evidence="2 3">
    <name type="scientific">Eumeta variegata</name>
    <name type="common">Bagworm moth</name>
    <name type="synonym">Eumeta japonica</name>
    <dbReference type="NCBI Taxonomy" id="151549"/>
    <lineage>
        <taxon>Eukaryota</taxon>
        <taxon>Metazoa</taxon>
        <taxon>Ecdysozoa</taxon>
        <taxon>Arthropoda</taxon>
        <taxon>Hexapoda</taxon>
        <taxon>Insecta</taxon>
        <taxon>Pterygota</taxon>
        <taxon>Neoptera</taxon>
        <taxon>Endopterygota</taxon>
        <taxon>Lepidoptera</taxon>
        <taxon>Glossata</taxon>
        <taxon>Ditrysia</taxon>
        <taxon>Tineoidea</taxon>
        <taxon>Psychidae</taxon>
        <taxon>Oiketicinae</taxon>
        <taxon>Eumeta</taxon>
    </lineage>
</organism>
<evidence type="ECO:0000313" key="2">
    <source>
        <dbReference type="EMBL" id="GBP27926.1"/>
    </source>
</evidence>
<dbReference type="EMBL" id="BGZK01000200">
    <property type="protein sequence ID" value="GBP27926.1"/>
    <property type="molecule type" value="Genomic_DNA"/>
</dbReference>
<feature type="region of interest" description="Disordered" evidence="1">
    <location>
        <begin position="57"/>
        <end position="81"/>
    </location>
</feature>
<keyword evidence="3" id="KW-1185">Reference proteome</keyword>
<name>A0A4C1UPN8_EUMVA</name>
<evidence type="ECO:0000256" key="1">
    <source>
        <dbReference type="SAM" id="MobiDB-lite"/>
    </source>
</evidence>
<dbReference type="Proteomes" id="UP000299102">
    <property type="component" value="Unassembled WGS sequence"/>
</dbReference>